<dbReference type="GeneID" id="6755981"/>
<dbReference type="KEGG" id="tad:TRIADDRAFT_58585"/>
<evidence type="ECO:0000256" key="2">
    <source>
        <dbReference type="SAM" id="MobiDB-lite"/>
    </source>
</evidence>
<dbReference type="HOGENOM" id="CLU_1273690_0_0_1"/>
<proteinExistence type="predicted"/>
<keyword evidence="1" id="KW-0677">Repeat</keyword>
<feature type="chain" id="PRO_5002797242" description="Sortilin N-terminal domain-containing protein" evidence="3">
    <location>
        <begin position="21"/>
        <end position="217"/>
    </location>
</feature>
<evidence type="ECO:0000259" key="4">
    <source>
        <dbReference type="Pfam" id="PF15902"/>
    </source>
</evidence>
<dbReference type="OrthoDB" id="443634at2759"/>
<dbReference type="Gene3D" id="2.130.10.10">
    <property type="entry name" value="YVTN repeat-like/Quinoprotein amine dehydrogenase"/>
    <property type="match status" value="1"/>
</dbReference>
<evidence type="ECO:0000313" key="5">
    <source>
        <dbReference type="EMBL" id="EDV22903.1"/>
    </source>
</evidence>
<dbReference type="InterPro" id="IPR050310">
    <property type="entry name" value="VPS10-sortilin"/>
</dbReference>
<dbReference type="SUPFAM" id="SSF50939">
    <property type="entry name" value="Sialidases"/>
    <property type="match status" value="1"/>
</dbReference>
<dbReference type="RefSeq" id="XP_002114769.1">
    <property type="nucleotide sequence ID" value="XM_002114733.1"/>
</dbReference>
<evidence type="ECO:0000256" key="1">
    <source>
        <dbReference type="ARBA" id="ARBA00022737"/>
    </source>
</evidence>
<dbReference type="EMBL" id="DS985248">
    <property type="protein sequence ID" value="EDV22903.1"/>
    <property type="molecule type" value="Genomic_DNA"/>
</dbReference>
<dbReference type="InterPro" id="IPR015943">
    <property type="entry name" value="WD40/YVTN_repeat-like_dom_sf"/>
</dbReference>
<dbReference type="PANTHER" id="PTHR12106">
    <property type="entry name" value="SORTILIN RELATED"/>
    <property type="match status" value="1"/>
</dbReference>
<keyword evidence="6" id="KW-1185">Reference proteome</keyword>
<protein>
    <recommendedName>
        <fullName evidence="4">Sortilin N-terminal domain-containing protein</fullName>
    </recommendedName>
</protein>
<evidence type="ECO:0000256" key="3">
    <source>
        <dbReference type="SAM" id="SignalP"/>
    </source>
</evidence>
<dbReference type="Pfam" id="PF15902">
    <property type="entry name" value="Sortilin-Vps10"/>
    <property type="match status" value="1"/>
</dbReference>
<sequence length="217" mass="24045">MAEYRKIILLLIAFLYTVSSSIFLQESQDRHGSLDFSFNEEDDLTDVVNEVLKGSRMKRDAFPSTNATPLQPPSVANPGRNNDVISESVLTNDPGFRGTIAYLGRNSKVVMLLTRRLNRTVITSSILYRSVDDGRTFQKVSLATGAKPSFISVSTIDRNRVLIADGSTRKRLYYSSDGGHSFTTVSISFTPTTILWNPSMPSYVIAYASATNSVREL</sequence>
<dbReference type="InParanoid" id="B3S341"/>
<feature type="domain" description="Sortilin N-terminal" evidence="4">
    <location>
        <begin position="127"/>
        <end position="209"/>
    </location>
</feature>
<dbReference type="AlphaFoldDB" id="B3S341"/>
<dbReference type="InterPro" id="IPR031778">
    <property type="entry name" value="Sortilin_N"/>
</dbReference>
<keyword evidence="3" id="KW-0732">Signal</keyword>
<feature type="signal peptide" evidence="3">
    <location>
        <begin position="1"/>
        <end position="20"/>
    </location>
</feature>
<evidence type="ECO:0000313" key="6">
    <source>
        <dbReference type="Proteomes" id="UP000009022"/>
    </source>
</evidence>
<accession>B3S341</accession>
<dbReference type="Proteomes" id="UP000009022">
    <property type="component" value="Unassembled WGS sequence"/>
</dbReference>
<feature type="region of interest" description="Disordered" evidence="2">
    <location>
        <begin position="60"/>
        <end position="79"/>
    </location>
</feature>
<dbReference type="PANTHER" id="PTHR12106:SF27">
    <property type="entry name" value="SORTILIN-RELATED RECEPTOR"/>
    <property type="match status" value="1"/>
</dbReference>
<gene>
    <name evidence="5" type="ORF">TRIADDRAFT_58585</name>
</gene>
<dbReference type="CTD" id="6755981"/>
<organism evidence="5 6">
    <name type="scientific">Trichoplax adhaerens</name>
    <name type="common">Trichoplax reptans</name>
    <dbReference type="NCBI Taxonomy" id="10228"/>
    <lineage>
        <taxon>Eukaryota</taxon>
        <taxon>Metazoa</taxon>
        <taxon>Placozoa</taxon>
        <taxon>Uniplacotomia</taxon>
        <taxon>Trichoplacea</taxon>
        <taxon>Trichoplacidae</taxon>
        <taxon>Trichoplax</taxon>
    </lineage>
</organism>
<dbReference type="InterPro" id="IPR036278">
    <property type="entry name" value="Sialidase_sf"/>
</dbReference>
<reference evidence="5 6" key="1">
    <citation type="journal article" date="2008" name="Nature">
        <title>The Trichoplax genome and the nature of placozoans.</title>
        <authorList>
            <person name="Srivastava M."/>
            <person name="Begovic E."/>
            <person name="Chapman J."/>
            <person name="Putnam N.H."/>
            <person name="Hellsten U."/>
            <person name="Kawashima T."/>
            <person name="Kuo A."/>
            <person name="Mitros T."/>
            <person name="Salamov A."/>
            <person name="Carpenter M.L."/>
            <person name="Signorovitch A.Y."/>
            <person name="Moreno M.A."/>
            <person name="Kamm K."/>
            <person name="Grimwood J."/>
            <person name="Schmutz J."/>
            <person name="Shapiro H."/>
            <person name="Grigoriev I.V."/>
            <person name="Buss L.W."/>
            <person name="Schierwater B."/>
            <person name="Dellaporta S.L."/>
            <person name="Rokhsar D.S."/>
        </authorList>
    </citation>
    <scope>NUCLEOTIDE SEQUENCE [LARGE SCALE GENOMIC DNA]</scope>
    <source>
        <strain evidence="5 6">Grell-BS-1999</strain>
    </source>
</reference>
<name>B3S341_TRIAD</name>